<name>A0AAD4KGM8_9EURO</name>
<comment type="caution">
    <text evidence="8">The sequence shown here is derived from an EMBL/GenBank/DDBJ whole genome shotgun (WGS) entry which is preliminary data.</text>
</comment>
<dbReference type="EMBL" id="JAJTJA010000012">
    <property type="protein sequence ID" value="KAH8691285.1"/>
    <property type="molecule type" value="Genomic_DNA"/>
</dbReference>
<evidence type="ECO:0000256" key="5">
    <source>
        <dbReference type="ARBA" id="ARBA00023242"/>
    </source>
</evidence>
<dbReference type="InterPro" id="IPR007219">
    <property type="entry name" value="XnlR_reg_dom"/>
</dbReference>
<dbReference type="PANTHER" id="PTHR47660">
    <property type="entry name" value="TRANSCRIPTION FACTOR WITH C2H2 AND ZN(2)-CYS(6) DNA BINDING DOMAIN (EUROFUNG)-RELATED-RELATED"/>
    <property type="match status" value="1"/>
</dbReference>
<evidence type="ECO:0000256" key="4">
    <source>
        <dbReference type="ARBA" id="ARBA00023163"/>
    </source>
</evidence>
<keyword evidence="9" id="KW-1185">Reference proteome</keyword>
<evidence type="ECO:0000256" key="2">
    <source>
        <dbReference type="ARBA" id="ARBA00022833"/>
    </source>
</evidence>
<dbReference type="GeneID" id="70244768"/>
<proteinExistence type="predicted"/>
<dbReference type="Proteomes" id="UP001201262">
    <property type="component" value="Unassembled WGS sequence"/>
</dbReference>
<feature type="domain" description="Xylanolytic transcriptional activator regulatory" evidence="7">
    <location>
        <begin position="389"/>
        <end position="585"/>
    </location>
</feature>
<keyword evidence="4" id="KW-0804">Transcription</keyword>
<dbReference type="AlphaFoldDB" id="A0AAD4KGM8"/>
<protein>
    <submittedName>
        <fullName evidence="8">Fungal-specific transcription factor domain-containing protein</fullName>
    </submittedName>
</protein>
<keyword evidence="5" id="KW-0539">Nucleus</keyword>
<organism evidence="8 9">
    <name type="scientific">Talaromyces proteolyticus</name>
    <dbReference type="NCBI Taxonomy" id="1131652"/>
    <lineage>
        <taxon>Eukaryota</taxon>
        <taxon>Fungi</taxon>
        <taxon>Dikarya</taxon>
        <taxon>Ascomycota</taxon>
        <taxon>Pezizomycotina</taxon>
        <taxon>Eurotiomycetes</taxon>
        <taxon>Eurotiomycetidae</taxon>
        <taxon>Eurotiales</taxon>
        <taxon>Trichocomaceae</taxon>
        <taxon>Talaromyces</taxon>
        <taxon>Talaromyces sect. Bacilispori</taxon>
    </lineage>
</organism>
<dbReference type="GO" id="GO:0003677">
    <property type="term" value="F:DNA binding"/>
    <property type="evidence" value="ECO:0007669"/>
    <property type="project" value="InterPro"/>
</dbReference>
<feature type="region of interest" description="Disordered" evidence="6">
    <location>
        <begin position="22"/>
        <end position="119"/>
    </location>
</feature>
<dbReference type="RefSeq" id="XP_046067377.1">
    <property type="nucleotide sequence ID" value="XM_046214481.1"/>
</dbReference>
<keyword evidence="3" id="KW-0805">Transcription regulation</keyword>
<evidence type="ECO:0000259" key="7">
    <source>
        <dbReference type="Pfam" id="PF04082"/>
    </source>
</evidence>
<feature type="compositionally biased region" description="Acidic residues" evidence="6">
    <location>
        <begin position="31"/>
        <end position="45"/>
    </location>
</feature>
<keyword evidence="1" id="KW-0479">Metal-binding</keyword>
<feature type="compositionally biased region" description="Polar residues" evidence="6">
    <location>
        <begin position="85"/>
        <end position="101"/>
    </location>
</feature>
<gene>
    <name evidence="8" type="ORF">BGW36DRAFT_363620</name>
</gene>
<evidence type="ECO:0000256" key="1">
    <source>
        <dbReference type="ARBA" id="ARBA00022723"/>
    </source>
</evidence>
<keyword evidence="2" id="KW-0862">Zinc</keyword>
<sequence>MGRNLSVQCIYVHRSRTRIAVLTGSQSSPADPEDITEEQAEDEEDRLSPEPTRSPTSLEHPDNIRVTPRPNQDMRNDYDEAVSEPRSQNMRQAGSSDGSETTGEKNHGFEIQQGNGLPNTMGTVSPVASRAMHSSISETTPELVPAILSQTDVDISPARLYGTYQMMTPTASTQLQSKDMSFPTDSSGITMALDRDDISPIHEFGIVDWMTFDSALDNITDHLMRDSTFMPIIPDMSLNNVQDSDFRRLPPLNEHEEQQFPRSYNDCNANQRTYGGLPYDHPQQTSQFSGDHGVQQIISDGGQRQNANTHSWPTDWEPSKLDNLTSFPDMRHIPMDVIDAEDFAHVNQLSQDAYDGIVHFVERTSNNGTHYIPFKNSALPPLKVLNCFIQLYFEYFHSVFPMLHQATFNPEHVPRLLLLATAAIGCRYSKIEQSSRCADALQELLRRAIAYTCEQDNSQARQLSMAQTIVLNSIGMMYSGDRRLFEIAEASRNTPVTLCRRNGSLQSSVGQPSIGPTTQGMLLEHKWQQWAHDESLRRLGFCVFLLDAHAAMYLNLHANMAVTELRQSLPCPDEIWDSPSAETWKVAYMRRYWERTDYGDTQGAVQQMSLGVTAALSQLRLGKPMAQELGHFSRVILVFALYRSVAAHQQQIADPFAGQKIQGDQASLSLISTAVRALESLRLFSFSPGPLQFSLDCHIDLAIVLLNIPQEQMLDYTRSFRMNQCQSHDLQQLQNWVAQDGGRNARVAAVHAAKLCSLLRLNPHPHSFSSPLMALLATLALWTYNNLSLDGENDNEARVSPQMRLRVARLDKNGNDSVTQAWINNEPAIRTHITEVGPIPCATSSLRLLDLGSKILASMDSWALSQGLASWLERLKQCVSDTDSSSSRGARYAKVHQ</sequence>
<dbReference type="GO" id="GO:0006351">
    <property type="term" value="P:DNA-templated transcription"/>
    <property type="evidence" value="ECO:0007669"/>
    <property type="project" value="InterPro"/>
</dbReference>
<dbReference type="Pfam" id="PF04082">
    <property type="entry name" value="Fungal_trans"/>
    <property type="match status" value="1"/>
</dbReference>
<reference evidence="8" key="1">
    <citation type="submission" date="2021-12" db="EMBL/GenBank/DDBJ databases">
        <title>Convergent genome expansion in fungi linked to evolution of root-endophyte symbiosis.</title>
        <authorList>
            <consortium name="DOE Joint Genome Institute"/>
            <person name="Ke Y.-H."/>
            <person name="Bonito G."/>
            <person name="Liao H.-L."/>
            <person name="Looney B."/>
            <person name="Rojas-Flechas A."/>
            <person name="Nash J."/>
            <person name="Hameed K."/>
            <person name="Schadt C."/>
            <person name="Martin F."/>
            <person name="Crous P.W."/>
            <person name="Miettinen O."/>
            <person name="Magnuson J.K."/>
            <person name="Labbe J."/>
            <person name="Jacobson D."/>
            <person name="Doktycz M.J."/>
            <person name="Veneault-Fourrey C."/>
            <person name="Kuo A."/>
            <person name="Mondo S."/>
            <person name="Calhoun S."/>
            <person name="Riley R."/>
            <person name="Ohm R."/>
            <person name="LaButti K."/>
            <person name="Andreopoulos B."/>
            <person name="Pangilinan J."/>
            <person name="Nolan M."/>
            <person name="Tritt A."/>
            <person name="Clum A."/>
            <person name="Lipzen A."/>
            <person name="Daum C."/>
            <person name="Barry K."/>
            <person name="Grigoriev I.V."/>
            <person name="Vilgalys R."/>
        </authorList>
    </citation>
    <scope>NUCLEOTIDE SEQUENCE</scope>
    <source>
        <strain evidence="8">PMI_201</strain>
    </source>
</reference>
<evidence type="ECO:0000256" key="6">
    <source>
        <dbReference type="SAM" id="MobiDB-lite"/>
    </source>
</evidence>
<evidence type="ECO:0000313" key="8">
    <source>
        <dbReference type="EMBL" id="KAH8691285.1"/>
    </source>
</evidence>
<dbReference type="PANTHER" id="PTHR47660:SF2">
    <property type="entry name" value="TRANSCRIPTION FACTOR WITH C2H2 AND ZN(2)-CYS(6) DNA BINDING DOMAIN (EUROFUNG)"/>
    <property type="match status" value="1"/>
</dbReference>
<dbReference type="GO" id="GO:0008270">
    <property type="term" value="F:zinc ion binding"/>
    <property type="evidence" value="ECO:0007669"/>
    <property type="project" value="InterPro"/>
</dbReference>
<dbReference type="CDD" id="cd12148">
    <property type="entry name" value="fungal_TF_MHR"/>
    <property type="match status" value="1"/>
</dbReference>
<accession>A0AAD4KGM8</accession>
<evidence type="ECO:0000256" key="3">
    <source>
        <dbReference type="ARBA" id="ARBA00023015"/>
    </source>
</evidence>
<evidence type="ECO:0000313" key="9">
    <source>
        <dbReference type="Proteomes" id="UP001201262"/>
    </source>
</evidence>